<evidence type="ECO:0000313" key="13">
    <source>
        <dbReference type="Proteomes" id="UP000006903"/>
    </source>
</evidence>
<name>B8D3H4_DESA1</name>
<dbReference type="HOGENOM" id="CLU_012862_3_4_2"/>
<dbReference type="GO" id="GO:0019104">
    <property type="term" value="F:DNA N-glycosylase activity"/>
    <property type="evidence" value="ECO:0007669"/>
    <property type="project" value="TreeGrafter"/>
</dbReference>
<sequence length="238" mass="27575">MYISLNTRIGDEVLNRLRKEYKLDADEFVVSERCIQSNRLFEIITAVILSQNTSDRNACRALQKLRELTGGVITPETVLLLPVDKLEDALRPAGMYRNRSRVIRELASVFNQGGFQERLISEVSRSSVEEARRLLMELPGVGWKTADVVLLRYFRKPVFPVDTHITRITMRMGFTGSRSYKHISRFWMDNTSPGNYLDLHLYLITHGRRTCRARKPLCNKCVLRDMCKYGVDTLDDKR</sequence>
<dbReference type="PANTHER" id="PTHR10359:SF18">
    <property type="entry name" value="ENDONUCLEASE III"/>
    <property type="match status" value="1"/>
</dbReference>
<dbReference type="InterPro" id="IPR003651">
    <property type="entry name" value="Endonuclease3_FeS-loop_motif"/>
</dbReference>
<comment type="similarity">
    <text evidence="2">Belongs to the Nth/MutY family.</text>
</comment>
<dbReference type="SMART" id="SM00478">
    <property type="entry name" value="ENDO3c"/>
    <property type="match status" value="1"/>
</dbReference>
<dbReference type="EMBL" id="CP001140">
    <property type="protein sequence ID" value="ACL10655.1"/>
    <property type="molecule type" value="Genomic_DNA"/>
</dbReference>
<evidence type="ECO:0000256" key="1">
    <source>
        <dbReference type="ARBA" id="ARBA00001966"/>
    </source>
</evidence>
<accession>B8D3H4</accession>
<gene>
    <name evidence="12" type="ordered locus">DKAM_0329</name>
</gene>
<keyword evidence="8" id="KW-0411">Iron-sulfur</keyword>
<dbReference type="AlphaFoldDB" id="B8D3H4"/>
<evidence type="ECO:0000313" key="12">
    <source>
        <dbReference type="EMBL" id="ACL10655.1"/>
    </source>
</evidence>
<organism evidence="12 13">
    <name type="scientific">Desulfurococcus amylolyticus (strain DSM 18924 / JCM 16383 / VKM B-2413 / 1221n)</name>
    <name type="common">Desulfurococcus kamchatkensis</name>
    <dbReference type="NCBI Taxonomy" id="490899"/>
    <lineage>
        <taxon>Archaea</taxon>
        <taxon>Thermoproteota</taxon>
        <taxon>Thermoprotei</taxon>
        <taxon>Desulfurococcales</taxon>
        <taxon>Desulfurococcaceae</taxon>
        <taxon>Desulfurococcus</taxon>
    </lineage>
</organism>
<evidence type="ECO:0000256" key="4">
    <source>
        <dbReference type="ARBA" id="ARBA00022723"/>
    </source>
</evidence>
<evidence type="ECO:0000256" key="8">
    <source>
        <dbReference type="ARBA" id="ARBA00023014"/>
    </source>
</evidence>
<feature type="domain" description="HhH-GPD" evidence="11">
    <location>
        <begin position="49"/>
        <end position="209"/>
    </location>
</feature>
<keyword evidence="12" id="KW-0540">Nuclease</keyword>
<keyword evidence="12" id="KW-0255">Endonuclease</keyword>
<dbReference type="CDD" id="cd00056">
    <property type="entry name" value="ENDO3c"/>
    <property type="match status" value="1"/>
</dbReference>
<dbReference type="PROSITE" id="PS00764">
    <property type="entry name" value="ENDONUCLEASE_III_1"/>
    <property type="match status" value="1"/>
</dbReference>
<dbReference type="eggNOG" id="arCOG00459">
    <property type="taxonomic scope" value="Archaea"/>
</dbReference>
<evidence type="ECO:0000256" key="6">
    <source>
        <dbReference type="ARBA" id="ARBA00022801"/>
    </source>
</evidence>
<evidence type="ECO:0000256" key="3">
    <source>
        <dbReference type="ARBA" id="ARBA00022485"/>
    </source>
</evidence>
<dbReference type="Gene3D" id="1.10.340.30">
    <property type="entry name" value="Hypothetical protein, domain 2"/>
    <property type="match status" value="1"/>
</dbReference>
<dbReference type="GO" id="GO:0051539">
    <property type="term" value="F:4 iron, 4 sulfur cluster binding"/>
    <property type="evidence" value="ECO:0007669"/>
    <property type="project" value="UniProtKB-KW"/>
</dbReference>
<keyword evidence="10" id="KW-0326">Glycosidase</keyword>
<dbReference type="GO" id="GO:0004519">
    <property type="term" value="F:endonuclease activity"/>
    <property type="evidence" value="ECO:0007669"/>
    <property type="project" value="UniProtKB-KW"/>
</dbReference>
<evidence type="ECO:0000256" key="2">
    <source>
        <dbReference type="ARBA" id="ARBA00008343"/>
    </source>
</evidence>
<dbReference type="KEGG" id="dka:DKAM_0329"/>
<proteinExistence type="inferred from homology"/>
<dbReference type="PIRSF" id="PIRSF001435">
    <property type="entry name" value="Nth"/>
    <property type="match status" value="1"/>
</dbReference>
<dbReference type="Proteomes" id="UP000006903">
    <property type="component" value="Chromosome"/>
</dbReference>
<reference evidence="12 13" key="1">
    <citation type="journal article" date="2009" name="J. Bacteriol.">
        <title>Complete genome sequence of the anaerobic, protein-degrading hyperthermophilic crenarchaeon Desulfurococcus kamchatkensis.</title>
        <authorList>
            <person name="Ravin N.V."/>
            <person name="Mardanov A.V."/>
            <person name="Beletsky A.V."/>
            <person name="Kublanov I.V."/>
            <person name="Kolganova T.V."/>
            <person name="Lebedinsky A.V."/>
            <person name="Chernyh N.A."/>
            <person name="Bonch-Osmolovskaya E.A."/>
            <person name="Skryabin K.G."/>
        </authorList>
    </citation>
    <scope>NUCLEOTIDE SEQUENCE [LARGE SCALE GENOMIC DNA]</scope>
    <source>
        <strain evidence="13">DSM 18924 / JCM 16383 / VKM B-2413 / 1221n</strain>
    </source>
</reference>
<comment type="cofactor">
    <cofactor evidence="1">
        <name>[4Fe-4S] cluster</name>
        <dbReference type="ChEBI" id="CHEBI:49883"/>
    </cofactor>
</comment>
<dbReference type="SUPFAM" id="SSF48150">
    <property type="entry name" value="DNA-glycosylase"/>
    <property type="match status" value="1"/>
</dbReference>
<dbReference type="Gene3D" id="1.10.1670.10">
    <property type="entry name" value="Helix-hairpin-Helix base-excision DNA repair enzymes (C-terminal)"/>
    <property type="match status" value="1"/>
</dbReference>
<keyword evidence="7" id="KW-0408">Iron</keyword>
<dbReference type="SMART" id="SM00525">
    <property type="entry name" value="FES"/>
    <property type="match status" value="1"/>
</dbReference>
<keyword evidence="6" id="KW-0378">Hydrolase</keyword>
<evidence type="ECO:0000256" key="10">
    <source>
        <dbReference type="ARBA" id="ARBA00023295"/>
    </source>
</evidence>
<dbReference type="Pfam" id="PF00730">
    <property type="entry name" value="HhH-GPD"/>
    <property type="match status" value="1"/>
</dbReference>
<dbReference type="InterPro" id="IPR011257">
    <property type="entry name" value="DNA_glycosylase"/>
</dbReference>
<dbReference type="InterPro" id="IPR023170">
    <property type="entry name" value="HhH_base_excis_C"/>
</dbReference>
<dbReference type="GO" id="GO:0046872">
    <property type="term" value="F:metal ion binding"/>
    <property type="evidence" value="ECO:0007669"/>
    <property type="project" value="UniProtKB-KW"/>
</dbReference>
<evidence type="ECO:0000259" key="11">
    <source>
        <dbReference type="SMART" id="SM00478"/>
    </source>
</evidence>
<dbReference type="GO" id="GO:0006285">
    <property type="term" value="P:base-excision repair, AP site formation"/>
    <property type="evidence" value="ECO:0007669"/>
    <property type="project" value="TreeGrafter"/>
</dbReference>
<dbReference type="STRING" id="490899.DKAM_0329"/>
<evidence type="ECO:0000256" key="7">
    <source>
        <dbReference type="ARBA" id="ARBA00023004"/>
    </source>
</evidence>
<evidence type="ECO:0000256" key="5">
    <source>
        <dbReference type="ARBA" id="ARBA00022763"/>
    </source>
</evidence>
<protein>
    <submittedName>
        <fullName evidence="12">Endonuclease III</fullName>
    </submittedName>
</protein>
<dbReference type="PANTHER" id="PTHR10359">
    <property type="entry name" value="A/G-SPECIFIC ADENINE GLYCOSYLASE/ENDONUCLEASE III"/>
    <property type="match status" value="1"/>
</dbReference>
<keyword evidence="5" id="KW-0227">DNA damage</keyword>
<keyword evidence="4" id="KW-0479">Metal-binding</keyword>
<keyword evidence="3" id="KW-0004">4Fe-4S</keyword>
<keyword evidence="9" id="KW-0234">DNA repair</keyword>
<evidence type="ECO:0000256" key="9">
    <source>
        <dbReference type="ARBA" id="ARBA00023204"/>
    </source>
</evidence>
<dbReference type="InterPro" id="IPR003265">
    <property type="entry name" value="HhH-GPD_domain"/>
</dbReference>
<dbReference type="InterPro" id="IPR004035">
    <property type="entry name" value="Endouclease-III_FeS-bd_BS"/>
</dbReference>